<dbReference type="Pfam" id="PF02049">
    <property type="entry name" value="FliE"/>
    <property type="match status" value="1"/>
</dbReference>
<evidence type="ECO:0000256" key="3">
    <source>
        <dbReference type="ARBA" id="ARBA00023143"/>
    </source>
</evidence>
<dbReference type="PANTHER" id="PTHR34653:SF1">
    <property type="entry name" value="FLAGELLAR HOOK-BASAL BODY COMPLEX PROTEIN FLIE"/>
    <property type="match status" value="1"/>
</dbReference>
<dbReference type="HAMAP" id="MF_00724">
    <property type="entry name" value="FliE"/>
    <property type="match status" value="1"/>
</dbReference>
<dbReference type="GO" id="GO:0003774">
    <property type="term" value="F:cytoskeletal motor activity"/>
    <property type="evidence" value="ECO:0007669"/>
    <property type="project" value="InterPro"/>
</dbReference>
<accession>A0A5R9J6E0</accession>
<gene>
    <name evidence="4 6" type="primary">fliE</name>
    <name evidence="6" type="ORF">FE263_06795</name>
</gene>
<dbReference type="PANTHER" id="PTHR34653">
    <property type="match status" value="1"/>
</dbReference>
<dbReference type="AlphaFoldDB" id="A0A5R9J6E0"/>
<comment type="caution">
    <text evidence="6">The sequence shown here is derived from an EMBL/GenBank/DDBJ whole genome shotgun (WGS) entry which is preliminary data.</text>
</comment>
<evidence type="ECO:0000313" key="6">
    <source>
        <dbReference type="EMBL" id="TLU73132.1"/>
    </source>
</evidence>
<evidence type="ECO:0000256" key="4">
    <source>
        <dbReference type="HAMAP-Rule" id="MF_00724"/>
    </source>
</evidence>
<dbReference type="PRINTS" id="PR01006">
    <property type="entry name" value="FLGHOOKFLIE"/>
</dbReference>
<dbReference type="EMBL" id="VCDI01000002">
    <property type="protein sequence ID" value="TLU73132.1"/>
    <property type="molecule type" value="Genomic_DNA"/>
</dbReference>
<protein>
    <recommendedName>
        <fullName evidence="4 5">Flagellar hook-basal body complex protein FliE</fullName>
    </recommendedName>
</protein>
<organism evidence="6 7">
    <name type="scientific">Lichenicoccus roseus</name>
    <dbReference type="NCBI Taxonomy" id="2683649"/>
    <lineage>
        <taxon>Bacteria</taxon>
        <taxon>Pseudomonadati</taxon>
        <taxon>Pseudomonadota</taxon>
        <taxon>Alphaproteobacteria</taxon>
        <taxon>Acetobacterales</taxon>
        <taxon>Acetobacteraceae</taxon>
        <taxon>Lichenicoccus</taxon>
    </lineage>
</organism>
<keyword evidence="6" id="KW-0969">Cilium</keyword>
<evidence type="ECO:0000256" key="2">
    <source>
        <dbReference type="ARBA" id="ARBA00009272"/>
    </source>
</evidence>
<comment type="similarity">
    <text evidence="2 4">Belongs to the FliE family.</text>
</comment>
<reference evidence="6 7" key="1">
    <citation type="submission" date="2019-05" db="EMBL/GenBank/DDBJ databases">
        <authorList>
            <person name="Pankratov T."/>
            <person name="Grouzdev D."/>
        </authorList>
    </citation>
    <scope>NUCLEOTIDE SEQUENCE [LARGE SCALE GENOMIC DNA]</scope>
    <source>
        <strain evidence="6 7">KEBCLARHB70R</strain>
    </source>
</reference>
<comment type="subcellular location">
    <subcellularLocation>
        <location evidence="1 4">Bacterial flagellum basal body</location>
    </subcellularLocation>
</comment>
<sequence>MSGDPFSLSASSAVSAYARVQGGTSPVGVDEGDDGASADGLSSFGATLERAMHGVVESGQQADLQSAKGIAGEASITDVVTAVSRAQLALQSTVAIRDRVVQAYQDVMKMQI</sequence>
<keyword evidence="3 4" id="KW-0975">Bacterial flagellum</keyword>
<evidence type="ECO:0000256" key="5">
    <source>
        <dbReference type="NCBIfam" id="TIGR00205"/>
    </source>
</evidence>
<dbReference type="GO" id="GO:0009425">
    <property type="term" value="C:bacterial-type flagellum basal body"/>
    <property type="evidence" value="ECO:0007669"/>
    <property type="project" value="UniProtKB-SubCell"/>
</dbReference>
<dbReference type="RefSeq" id="WP_138325212.1">
    <property type="nucleotide sequence ID" value="NZ_VCDI01000002.1"/>
</dbReference>
<dbReference type="GO" id="GO:0005198">
    <property type="term" value="F:structural molecule activity"/>
    <property type="evidence" value="ECO:0007669"/>
    <property type="project" value="UniProtKB-UniRule"/>
</dbReference>
<proteinExistence type="inferred from homology"/>
<keyword evidence="6" id="KW-0966">Cell projection</keyword>
<dbReference type="Proteomes" id="UP000305654">
    <property type="component" value="Unassembled WGS sequence"/>
</dbReference>
<evidence type="ECO:0000256" key="1">
    <source>
        <dbReference type="ARBA" id="ARBA00004117"/>
    </source>
</evidence>
<dbReference type="InterPro" id="IPR001624">
    <property type="entry name" value="FliE"/>
</dbReference>
<keyword evidence="6" id="KW-0282">Flagellum</keyword>
<evidence type="ECO:0000313" key="7">
    <source>
        <dbReference type="Proteomes" id="UP000305654"/>
    </source>
</evidence>
<name>A0A5R9J6E0_9PROT</name>
<dbReference type="NCBIfam" id="TIGR00205">
    <property type="entry name" value="fliE"/>
    <property type="match status" value="1"/>
</dbReference>
<dbReference type="GO" id="GO:0071973">
    <property type="term" value="P:bacterial-type flagellum-dependent cell motility"/>
    <property type="evidence" value="ECO:0007669"/>
    <property type="project" value="InterPro"/>
</dbReference>
<keyword evidence="7" id="KW-1185">Reference proteome</keyword>
<dbReference type="OrthoDB" id="8481852at2"/>